<dbReference type="SUPFAM" id="SSF109604">
    <property type="entry name" value="HD-domain/PDEase-like"/>
    <property type="match status" value="1"/>
</dbReference>
<dbReference type="Proteomes" id="UP000003980">
    <property type="component" value="Unassembled WGS sequence"/>
</dbReference>
<protein>
    <submittedName>
        <fullName evidence="1">Uncharacterized protein</fullName>
    </submittedName>
</protein>
<dbReference type="HOGENOM" id="CLU_3379948_0_0_2"/>
<dbReference type="AlphaFoldDB" id="H2C2B7"/>
<reference evidence="1 2" key="1">
    <citation type="submission" date="2012-01" db="EMBL/GenBank/DDBJ databases">
        <title>Improved High-Quality Draft sequence of Metallosphaera yellowstonensis MK1.</title>
        <authorList>
            <consortium name="US DOE Joint Genome Institute"/>
            <person name="Lucas S."/>
            <person name="Han J."/>
            <person name="Cheng J.-F."/>
            <person name="Goodwin L."/>
            <person name="Pitluck S."/>
            <person name="Peters L."/>
            <person name="Teshima H."/>
            <person name="Detter J.C."/>
            <person name="Han C."/>
            <person name="Tapia R."/>
            <person name="Land M."/>
            <person name="Hauser L."/>
            <person name="Kyrpides N."/>
            <person name="Kozubal M."/>
            <person name="Macur R.E."/>
            <person name="Jay Z."/>
            <person name="Inskeep W."/>
            <person name="Woyke T."/>
        </authorList>
    </citation>
    <scope>NUCLEOTIDE SEQUENCE [LARGE SCALE GENOMIC DNA]</scope>
    <source>
        <strain evidence="1 2">MK1</strain>
    </source>
</reference>
<organism evidence="1 2">
    <name type="scientific">Metallosphaera yellowstonensis MK1</name>
    <dbReference type="NCBI Taxonomy" id="671065"/>
    <lineage>
        <taxon>Archaea</taxon>
        <taxon>Thermoproteota</taxon>
        <taxon>Thermoprotei</taxon>
        <taxon>Sulfolobales</taxon>
        <taxon>Sulfolobaceae</taxon>
        <taxon>Metallosphaera</taxon>
    </lineage>
</organism>
<sequence>MKRIRDPIYGYVTLGDDELKIVDNPYFQKVKIY</sequence>
<dbReference type="STRING" id="671065.MetMK1DRAFT_00008900"/>
<evidence type="ECO:0000313" key="2">
    <source>
        <dbReference type="Proteomes" id="UP000003980"/>
    </source>
</evidence>
<gene>
    <name evidence="1" type="ORF">MetMK1DRAFT_00008900</name>
</gene>
<proteinExistence type="predicted"/>
<name>H2C2B7_9CREN</name>
<dbReference type="Gene3D" id="1.10.3210.10">
    <property type="entry name" value="Hypothetical protein af1432"/>
    <property type="match status" value="1"/>
</dbReference>
<keyword evidence="2" id="KW-1185">Reference proteome</keyword>
<evidence type="ECO:0000313" key="1">
    <source>
        <dbReference type="EMBL" id="EHP70388.1"/>
    </source>
</evidence>
<accession>H2C2B7</accession>
<dbReference type="EMBL" id="JH597761">
    <property type="protein sequence ID" value="EHP70388.1"/>
    <property type="molecule type" value="Genomic_DNA"/>
</dbReference>